<dbReference type="EMBL" id="FQVD01000008">
    <property type="protein sequence ID" value="SHE90310.1"/>
    <property type="molecule type" value="Genomic_DNA"/>
</dbReference>
<evidence type="ECO:0000256" key="3">
    <source>
        <dbReference type="ARBA" id="ARBA00023125"/>
    </source>
</evidence>
<dbReference type="InterPro" id="IPR011010">
    <property type="entry name" value="DNA_brk_join_enz"/>
</dbReference>
<dbReference type="RefSeq" id="WP_025074365.1">
    <property type="nucleotide sequence ID" value="NZ_FQVD01000008.1"/>
</dbReference>
<dbReference type="PROSITE" id="PS51898">
    <property type="entry name" value="TYR_RECOMBINASE"/>
    <property type="match status" value="1"/>
</dbReference>
<accession>A0A1M4X9Z7</accession>
<keyword evidence="10" id="KW-1185">Reference proteome</keyword>
<proteinExistence type="inferred from homology"/>
<gene>
    <name evidence="9" type="ORF">SAMN05444349_1083</name>
</gene>
<dbReference type="GO" id="GO:0015074">
    <property type="term" value="P:DNA integration"/>
    <property type="evidence" value="ECO:0007669"/>
    <property type="project" value="UniProtKB-KW"/>
</dbReference>
<dbReference type="InterPro" id="IPR010998">
    <property type="entry name" value="Integrase_recombinase_N"/>
</dbReference>
<keyword evidence="2" id="KW-0229">DNA integration</keyword>
<dbReference type="InterPro" id="IPR025269">
    <property type="entry name" value="SAM-like_dom"/>
</dbReference>
<dbReference type="InterPro" id="IPR044068">
    <property type="entry name" value="CB"/>
</dbReference>
<dbReference type="GO" id="GO:0003677">
    <property type="term" value="F:DNA binding"/>
    <property type="evidence" value="ECO:0007669"/>
    <property type="project" value="UniProtKB-UniRule"/>
</dbReference>
<evidence type="ECO:0000256" key="1">
    <source>
        <dbReference type="ARBA" id="ARBA00008857"/>
    </source>
</evidence>
<feature type="domain" description="Core-binding (CB)" evidence="8">
    <location>
        <begin position="4"/>
        <end position="87"/>
    </location>
</feature>
<dbReference type="STRING" id="871325.SAMN05444349_1083"/>
<evidence type="ECO:0000313" key="10">
    <source>
        <dbReference type="Proteomes" id="UP000184436"/>
    </source>
</evidence>
<dbReference type="PROSITE" id="PS51900">
    <property type="entry name" value="CB"/>
    <property type="match status" value="1"/>
</dbReference>
<dbReference type="Pfam" id="PF13102">
    <property type="entry name" value="Phage_int_SAM_5"/>
    <property type="match status" value="1"/>
</dbReference>
<keyword evidence="3 5" id="KW-0238">DNA-binding</keyword>
<evidence type="ECO:0000259" key="7">
    <source>
        <dbReference type="PROSITE" id="PS51898"/>
    </source>
</evidence>
<feature type="coiled-coil region" evidence="6">
    <location>
        <begin position="216"/>
        <end position="243"/>
    </location>
</feature>
<name>A0A1M4X9Z7_9BACE</name>
<dbReference type="SUPFAM" id="SSF56349">
    <property type="entry name" value="DNA breaking-rejoining enzymes"/>
    <property type="match status" value="1"/>
</dbReference>
<protein>
    <submittedName>
        <fullName evidence="9">Site-specific recombinase XerD</fullName>
    </submittedName>
</protein>
<dbReference type="PANTHER" id="PTHR30349">
    <property type="entry name" value="PHAGE INTEGRASE-RELATED"/>
    <property type="match status" value="1"/>
</dbReference>
<dbReference type="InterPro" id="IPR002104">
    <property type="entry name" value="Integrase_catalytic"/>
</dbReference>
<dbReference type="InterPro" id="IPR013762">
    <property type="entry name" value="Integrase-like_cat_sf"/>
</dbReference>
<evidence type="ECO:0000256" key="5">
    <source>
        <dbReference type="PROSITE-ProRule" id="PRU01248"/>
    </source>
</evidence>
<dbReference type="Pfam" id="PF00589">
    <property type="entry name" value="Phage_integrase"/>
    <property type="match status" value="1"/>
</dbReference>
<evidence type="ECO:0000313" key="9">
    <source>
        <dbReference type="EMBL" id="SHE90310.1"/>
    </source>
</evidence>
<dbReference type="InterPro" id="IPR050090">
    <property type="entry name" value="Tyrosine_recombinase_XerCD"/>
</dbReference>
<feature type="domain" description="Tyr recombinase" evidence="7">
    <location>
        <begin position="109"/>
        <end position="301"/>
    </location>
</feature>
<dbReference type="AlphaFoldDB" id="A0A1M4X9Z7"/>
<dbReference type="OrthoDB" id="1038944at2"/>
<dbReference type="PANTHER" id="PTHR30349:SF64">
    <property type="entry name" value="PROPHAGE INTEGRASE INTD-RELATED"/>
    <property type="match status" value="1"/>
</dbReference>
<dbReference type="GO" id="GO:0006310">
    <property type="term" value="P:DNA recombination"/>
    <property type="evidence" value="ECO:0007669"/>
    <property type="project" value="UniProtKB-KW"/>
</dbReference>
<evidence type="ECO:0000256" key="4">
    <source>
        <dbReference type="ARBA" id="ARBA00023172"/>
    </source>
</evidence>
<dbReference type="Proteomes" id="UP000184436">
    <property type="component" value="Unassembled WGS sequence"/>
</dbReference>
<comment type="similarity">
    <text evidence="1">Belongs to the 'phage' integrase family.</text>
</comment>
<keyword evidence="4" id="KW-0233">DNA recombination</keyword>
<dbReference type="Gene3D" id="1.10.443.10">
    <property type="entry name" value="Intergrase catalytic core"/>
    <property type="match status" value="1"/>
</dbReference>
<evidence type="ECO:0000259" key="8">
    <source>
        <dbReference type="PROSITE" id="PS51900"/>
    </source>
</evidence>
<evidence type="ECO:0000256" key="6">
    <source>
        <dbReference type="SAM" id="Coils"/>
    </source>
</evidence>
<sequence length="317" mass="37053">MENNRFTTCASNYIASLRKEGRYSTAHVYTNAIRSFTQFCGTPSVAFSQINRENLKRYSNYLIARKLKLNTISTYMRMLRCIYNQGVDAGQAPYIYRLFHDVFTGVETRQKKALPVRELHTLLYKDPQSDSLRRTQAIASLLFQFCGMPFSDLVHLEKTNLKQGILKYNRMKTGTPMCLEILDTAMEAIFQLRNTQHTHHSDYPDYLFHVLSGNYKRNEENAYKEYQSALRRFNNQLKSLARRLCVRSSVTSYTFRHSWATTAKYRGTSIEMISESLGHRSIKTTQIYLKGFDLAERTKVNRMNYSYVKNCIEMNII</sequence>
<dbReference type="Gene3D" id="1.10.150.130">
    <property type="match status" value="1"/>
</dbReference>
<organism evidence="9 10">
    <name type="scientific">Bacteroides faecichinchillae</name>
    <dbReference type="NCBI Taxonomy" id="871325"/>
    <lineage>
        <taxon>Bacteria</taxon>
        <taxon>Pseudomonadati</taxon>
        <taxon>Bacteroidota</taxon>
        <taxon>Bacteroidia</taxon>
        <taxon>Bacteroidales</taxon>
        <taxon>Bacteroidaceae</taxon>
        <taxon>Bacteroides</taxon>
    </lineage>
</organism>
<reference evidence="9 10" key="1">
    <citation type="submission" date="2016-11" db="EMBL/GenBank/DDBJ databases">
        <authorList>
            <person name="Jaros S."/>
            <person name="Januszkiewicz K."/>
            <person name="Wedrychowicz H."/>
        </authorList>
    </citation>
    <scope>NUCLEOTIDE SEQUENCE [LARGE SCALE GENOMIC DNA]</scope>
    <source>
        <strain evidence="9 10">DSM 26883</strain>
    </source>
</reference>
<evidence type="ECO:0000256" key="2">
    <source>
        <dbReference type="ARBA" id="ARBA00022908"/>
    </source>
</evidence>
<keyword evidence="6" id="KW-0175">Coiled coil</keyword>